<comment type="caution">
    <text evidence="2">The sequence shown here is derived from an EMBL/GenBank/DDBJ whole genome shotgun (WGS) entry which is preliminary data.</text>
</comment>
<accession>A0A9W6YFC7</accession>
<dbReference type="Proteomes" id="UP001165121">
    <property type="component" value="Unassembled WGS sequence"/>
</dbReference>
<dbReference type="EMBL" id="BSXT01006702">
    <property type="protein sequence ID" value="GMF62852.1"/>
    <property type="molecule type" value="Genomic_DNA"/>
</dbReference>
<evidence type="ECO:0000256" key="1">
    <source>
        <dbReference type="SAM" id="MobiDB-lite"/>
    </source>
</evidence>
<sequence>MPAQNGRSTYVISLSTFLWSTLRESGGSHCTAPTLNAWIYDAGFISASRVPLLPAMHRHRDTATTTGVATRKIGEAIPVLPLADDGVRLSRNQLEPLVQTWQRGGAARILVAGPGRTGHTAACMAPTVVKACPCDEQKIRGQFVSKGGSGSRQSQRPTAGMSSDELLS</sequence>
<reference evidence="2" key="1">
    <citation type="submission" date="2023-04" db="EMBL/GenBank/DDBJ databases">
        <title>Phytophthora fragariaefolia NBRC 109709.</title>
        <authorList>
            <person name="Ichikawa N."/>
            <person name="Sato H."/>
            <person name="Tonouchi N."/>
        </authorList>
    </citation>
    <scope>NUCLEOTIDE SEQUENCE</scope>
    <source>
        <strain evidence="2">NBRC 109709</strain>
    </source>
</reference>
<evidence type="ECO:0000313" key="2">
    <source>
        <dbReference type="EMBL" id="GMF62852.1"/>
    </source>
</evidence>
<protein>
    <submittedName>
        <fullName evidence="2">Unnamed protein product</fullName>
    </submittedName>
</protein>
<gene>
    <name evidence="2" type="ORF">Pfra01_002741800</name>
</gene>
<name>A0A9W6YFC7_9STRA</name>
<evidence type="ECO:0000313" key="3">
    <source>
        <dbReference type="Proteomes" id="UP001165121"/>
    </source>
</evidence>
<dbReference type="AlphaFoldDB" id="A0A9W6YFC7"/>
<keyword evidence="3" id="KW-1185">Reference proteome</keyword>
<feature type="region of interest" description="Disordered" evidence="1">
    <location>
        <begin position="143"/>
        <end position="168"/>
    </location>
</feature>
<proteinExistence type="predicted"/>
<organism evidence="2 3">
    <name type="scientific">Phytophthora fragariaefolia</name>
    <dbReference type="NCBI Taxonomy" id="1490495"/>
    <lineage>
        <taxon>Eukaryota</taxon>
        <taxon>Sar</taxon>
        <taxon>Stramenopiles</taxon>
        <taxon>Oomycota</taxon>
        <taxon>Peronosporomycetes</taxon>
        <taxon>Peronosporales</taxon>
        <taxon>Peronosporaceae</taxon>
        <taxon>Phytophthora</taxon>
    </lineage>
</organism>